<sequence length="60" mass="7193">IERTERVNNCLSPKFSKKFLVDYYFEQVQKLKFGIYDIDNKTIDLKDDDFLGYFECTLGQ</sequence>
<proteinExistence type="predicted"/>
<dbReference type="SUPFAM" id="SSF49562">
    <property type="entry name" value="C2 domain (Calcium/lipid-binding domain, CaLB)"/>
    <property type="match status" value="1"/>
</dbReference>
<dbReference type="PROSITE" id="PS50004">
    <property type="entry name" value="C2"/>
    <property type="match status" value="1"/>
</dbReference>
<comment type="caution">
    <text evidence="2">The sequence shown here is derived from an EMBL/GenBank/DDBJ whole genome shotgun (WGS) entry which is preliminary data.</text>
</comment>
<accession>A0A401QGX3</accession>
<dbReference type="FunFam" id="2.60.40.150:FF:000099">
    <property type="entry name" value="Copine 3"/>
    <property type="match status" value="1"/>
</dbReference>
<keyword evidence="3" id="KW-1185">Reference proteome</keyword>
<evidence type="ECO:0000259" key="1">
    <source>
        <dbReference type="PROSITE" id="PS50004"/>
    </source>
</evidence>
<feature type="domain" description="C2" evidence="1">
    <location>
        <begin position="1"/>
        <end position="60"/>
    </location>
</feature>
<dbReference type="InterPro" id="IPR000008">
    <property type="entry name" value="C2_dom"/>
</dbReference>
<protein>
    <recommendedName>
        <fullName evidence="1">C2 domain-containing protein</fullName>
    </recommendedName>
</protein>
<feature type="non-terminal residue" evidence="2">
    <location>
        <position position="1"/>
    </location>
</feature>
<dbReference type="Pfam" id="PF00168">
    <property type="entry name" value="C2"/>
    <property type="match status" value="1"/>
</dbReference>
<dbReference type="CDD" id="cd04048">
    <property type="entry name" value="C2A_Copine"/>
    <property type="match status" value="1"/>
</dbReference>
<reference evidence="2 3" key="1">
    <citation type="journal article" date="2018" name="Nat. Ecol. Evol.">
        <title>Shark genomes provide insights into elasmobranch evolution and the origin of vertebrates.</title>
        <authorList>
            <person name="Hara Y"/>
            <person name="Yamaguchi K"/>
            <person name="Onimaru K"/>
            <person name="Kadota M"/>
            <person name="Koyanagi M"/>
            <person name="Keeley SD"/>
            <person name="Tatsumi K"/>
            <person name="Tanaka K"/>
            <person name="Motone F"/>
            <person name="Kageyama Y"/>
            <person name="Nozu R"/>
            <person name="Adachi N"/>
            <person name="Nishimura O"/>
            <person name="Nakagawa R"/>
            <person name="Tanegashima C"/>
            <person name="Kiyatake I"/>
            <person name="Matsumoto R"/>
            <person name="Murakumo K"/>
            <person name="Nishida K"/>
            <person name="Terakita A"/>
            <person name="Kuratani S"/>
            <person name="Sato K"/>
            <person name="Hyodo S Kuraku.S."/>
        </authorList>
    </citation>
    <scope>NUCLEOTIDE SEQUENCE [LARGE SCALE GENOMIC DNA]</scope>
</reference>
<dbReference type="AlphaFoldDB" id="A0A401QGX3"/>
<dbReference type="Gene3D" id="2.60.40.150">
    <property type="entry name" value="C2 domain"/>
    <property type="match status" value="1"/>
</dbReference>
<evidence type="ECO:0000313" key="3">
    <source>
        <dbReference type="Proteomes" id="UP000288216"/>
    </source>
</evidence>
<dbReference type="PANTHER" id="PTHR10857:SF22">
    <property type="entry name" value="COPINE-3"/>
    <property type="match status" value="1"/>
</dbReference>
<dbReference type="InterPro" id="IPR045052">
    <property type="entry name" value="Copine"/>
</dbReference>
<dbReference type="OrthoDB" id="5855668at2759"/>
<name>A0A401QGX3_SCYTO</name>
<dbReference type="GO" id="GO:0005544">
    <property type="term" value="F:calcium-dependent phospholipid binding"/>
    <property type="evidence" value="ECO:0007669"/>
    <property type="project" value="InterPro"/>
</dbReference>
<dbReference type="GO" id="GO:0005886">
    <property type="term" value="C:plasma membrane"/>
    <property type="evidence" value="ECO:0007669"/>
    <property type="project" value="TreeGrafter"/>
</dbReference>
<dbReference type="Proteomes" id="UP000288216">
    <property type="component" value="Unassembled WGS sequence"/>
</dbReference>
<organism evidence="2 3">
    <name type="scientific">Scyliorhinus torazame</name>
    <name type="common">Cloudy catshark</name>
    <name type="synonym">Catulus torazame</name>
    <dbReference type="NCBI Taxonomy" id="75743"/>
    <lineage>
        <taxon>Eukaryota</taxon>
        <taxon>Metazoa</taxon>
        <taxon>Chordata</taxon>
        <taxon>Craniata</taxon>
        <taxon>Vertebrata</taxon>
        <taxon>Chondrichthyes</taxon>
        <taxon>Elasmobranchii</taxon>
        <taxon>Galeomorphii</taxon>
        <taxon>Galeoidea</taxon>
        <taxon>Carcharhiniformes</taxon>
        <taxon>Scyliorhinidae</taxon>
        <taxon>Scyliorhinus</taxon>
    </lineage>
</organism>
<dbReference type="PANTHER" id="PTHR10857">
    <property type="entry name" value="COPINE"/>
    <property type="match status" value="1"/>
</dbReference>
<dbReference type="STRING" id="75743.A0A401QGX3"/>
<dbReference type="OMA" id="EMCDIDG"/>
<dbReference type="GO" id="GO:0038128">
    <property type="term" value="P:ERBB2 signaling pathway"/>
    <property type="evidence" value="ECO:0007669"/>
    <property type="project" value="TreeGrafter"/>
</dbReference>
<gene>
    <name evidence="2" type="ORF">scyTo_0025090</name>
</gene>
<dbReference type="InterPro" id="IPR035892">
    <property type="entry name" value="C2_domain_sf"/>
</dbReference>
<dbReference type="GO" id="GO:0071277">
    <property type="term" value="P:cellular response to calcium ion"/>
    <property type="evidence" value="ECO:0007669"/>
    <property type="project" value="TreeGrafter"/>
</dbReference>
<feature type="non-terminal residue" evidence="2">
    <location>
        <position position="60"/>
    </location>
</feature>
<dbReference type="GO" id="GO:0030971">
    <property type="term" value="F:receptor tyrosine kinase binding"/>
    <property type="evidence" value="ECO:0007669"/>
    <property type="project" value="TreeGrafter"/>
</dbReference>
<evidence type="ECO:0000313" key="2">
    <source>
        <dbReference type="EMBL" id="GCB84593.1"/>
    </source>
</evidence>
<dbReference type="EMBL" id="BFAA01071069">
    <property type="protein sequence ID" value="GCB84593.1"/>
    <property type="molecule type" value="Genomic_DNA"/>
</dbReference>